<feature type="region of interest" description="Disordered" evidence="1">
    <location>
        <begin position="165"/>
        <end position="218"/>
    </location>
</feature>
<keyword evidence="3" id="KW-1185">Reference proteome</keyword>
<dbReference type="EMBL" id="KN818805">
    <property type="protein sequence ID" value="KIL54335.1"/>
    <property type="molecule type" value="Genomic_DNA"/>
</dbReference>
<evidence type="ECO:0000313" key="2">
    <source>
        <dbReference type="EMBL" id="KIL54335.1"/>
    </source>
</evidence>
<feature type="region of interest" description="Disordered" evidence="1">
    <location>
        <begin position="13"/>
        <end position="75"/>
    </location>
</feature>
<feature type="compositionally biased region" description="Basic and acidic residues" evidence="1">
    <location>
        <begin position="191"/>
        <end position="202"/>
    </location>
</feature>
<gene>
    <name evidence="2" type="ORF">M378DRAFT_18997</name>
</gene>
<evidence type="ECO:0000256" key="1">
    <source>
        <dbReference type="SAM" id="MobiDB-lite"/>
    </source>
</evidence>
<dbReference type="InParanoid" id="A0A0C2RVS7"/>
<dbReference type="HOGENOM" id="CLU_1269526_0_0_1"/>
<feature type="compositionally biased region" description="Acidic residues" evidence="1">
    <location>
        <begin position="42"/>
        <end position="62"/>
    </location>
</feature>
<sequence length="218" mass="23824">CRLDRYEQGCNYDGVSVTGRAKAPRKEAGKGKGKSRAIVKDDADEEGGSDSESSGEDGSDEELPPRWPKQPAGDGEVSELRLVKIQIELVDLFNGQEKIRRKLNKMSAHMERQSELMREMVREMRRGSEALVEEMKRGNEALVGALRFGHSLNYARNATLQRMSSMVPADEREESADGEEVPIEDGGVPMDEDKKEEGHGEISGEGEEGGEAASSGAA</sequence>
<evidence type="ECO:0000313" key="3">
    <source>
        <dbReference type="Proteomes" id="UP000054549"/>
    </source>
</evidence>
<name>A0A0C2RVS7_AMAMK</name>
<protein>
    <submittedName>
        <fullName evidence="2">Uncharacterized protein</fullName>
    </submittedName>
</protein>
<organism evidence="2 3">
    <name type="scientific">Amanita muscaria (strain Koide BX008)</name>
    <dbReference type="NCBI Taxonomy" id="946122"/>
    <lineage>
        <taxon>Eukaryota</taxon>
        <taxon>Fungi</taxon>
        <taxon>Dikarya</taxon>
        <taxon>Basidiomycota</taxon>
        <taxon>Agaricomycotina</taxon>
        <taxon>Agaricomycetes</taxon>
        <taxon>Agaricomycetidae</taxon>
        <taxon>Agaricales</taxon>
        <taxon>Pluteineae</taxon>
        <taxon>Amanitaceae</taxon>
        <taxon>Amanita</taxon>
    </lineage>
</organism>
<accession>A0A0C2RVS7</accession>
<feature type="non-terminal residue" evidence="2">
    <location>
        <position position="1"/>
    </location>
</feature>
<reference evidence="2 3" key="1">
    <citation type="submission" date="2014-04" db="EMBL/GenBank/DDBJ databases">
        <title>Evolutionary Origins and Diversification of the Mycorrhizal Mutualists.</title>
        <authorList>
            <consortium name="DOE Joint Genome Institute"/>
            <consortium name="Mycorrhizal Genomics Consortium"/>
            <person name="Kohler A."/>
            <person name="Kuo A."/>
            <person name="Nagy L.G."/>
            <person name="Floudas D."/>
            <person name="Copeland A."/>
            <person name="Barry K.W."/>
            <person name="Cichocki N."/>
            <person name="Veneault-Fourrey C."/>
            <person name="LaButti K."/>
            <person name="Lindquist E.A."/>
            <person name="Lipzen A."/>
            <person name="Lundell T."/>
            <person name="Morin E."/>
            <person name="Murat C."/>
            <person name="Riley R."/>
            <person name="Ohm R."/>
            <person name="Sun H."/>
            <person name="Tunlid A."/>
            <person name="Henrissat B."/>
            <person name="Grigoriev I.V."/>
            <person name="Hibbett D.S."/>
            <person name="Martin F."/>
        </authorList>
    </citation>
    <scope>NUCLEOTIDE SEQUENCE [LARGE SCALE GENOMIC DNA]</scope>
    <source>
        <strain evidence="2 3">Koide BX008</strain>
    </source>
</reference>
<feature type="compositionally biased region" description="Acidic residues" evidence="1">
    <location>
        <begin position="171"/>
        <end position="183"/>
    </location>
</feature>
<dbReference type="AlphaFoldDB" id="A0A0C2RVS7"/>
<dbReference type="Proteomes" id="UP000054549">
    <property type="component" value="Unassembled WGS sequence"/>
</dbReference>
<proteinExistence type="predicted"/>